<keyword evidence="6" id="KW-0804">Transcription</keyword>
<comment type="similarity">
    <text evidence="1">Belongs to the FlgM family.</text>
</comment>
<organism evidence="11 12">
    <name type="scientific">Methylophaga muralis</name>
    <dbReference type="NCBI Taxonomy" id="291169"/>
    <lineage>
        <taxon>Bacteria</taxon>
        <taxon>Pseudomonadati</taxon>
        <taxon>Pseudomonadota</taxon>
        <taxon>Gammaproteobacteria</taxon>
        <taxon>Thiotrichales</taxon>
        <taxon>Piscirickettsiaceae</taxon>
        <taxon>Methylophaga</taxon>
    </lineage>
</organism>
<dbReference type="SUPFAM" id="SSF101498">
    <property type="entry name" value="Anti-sigma factor FlgM"/>
    <property type="match status" value="1"/>
</dbReference>
<name>A0A1E3GRC1_9GAMM</name>
<keyword evidence="12" id="KW-1185">Reference proteome</keyword>
<feature type="domain" description="Anti-sigma-28 factor FlgM C-terminal" evidence="10">
    <location>
        <begin position="45"/>
        <end position="99"/>
    </location>
</feature>
<evidence type="ECO:0000256" key="2">
    <source>
        <dbReference type="ARBA" id="ARBA00017823"/>
    </source>
</evidence>
<evidence type="ECO:0000313" key="12">
    <source>
        <dbReference type="Proteomes" id="UP000094379"/>
    </source>
</evidence>
<dbReference type="Pfam" id="PF04316">
    <property type="entry name" value="FlgM"/>
    <property type="match status" value="1"/>
</dbReference>
<evidence type="ECO:0000259" key="10">
    <source>
        <dbReference type="Pfam" id="PF04316"/>
    </source>
</evidence>
<dbReference type="GO" id="GO:0045892">
    <property type="term" value="P:negative regulation of DNA-templated transcription"/>
    <property type="evidence" value="ECO:0007669"/>
    <property type="project" value="InterPro"/>
</dbReference>
<evidence type="ECO:0000256" key="4">
    <source>
        <dbReference type="ARBA" id="ARBA00022795"/>
    </source>
</evidence>
<evidence type="ECO:0000256" key="5">
    <source>
        <dbReference type="ARBA" id="ARBA00023015"/>
    </source>
</evidence>
<dbReference type="EMBL" id="MCRI01000017">
    <property type="protein sequence ID" value="ODN66564.1"/>
    <property type="molecule type" value="Genomic_DNA"/>
</dbReference>
<dbReference type="InterPro" id="IPR007412">
    <property type="entry name" value="FlgM"/>
</dbReference>
<keyword evidence="4" id="KW-1005">Bacterial flagellum biogenesis</keyword>
<protein>
    <recommendedName>
        <fullName evidence="2">Negative regulator of flagellin synthesis</fullName>
    </recommendedName>
    <alternativeName>
        <fullName evidence="8">Anti-sigma-28 factor</fullName>
    </alternativeName>
</protein>
<accession>A0A1E3GRC1</accession>
<dbReference type="NCBIfam" id="TIGR03824">
    <property type="entry name" value="FlgM_jcvi"/>
    <property type="match status" value="1"/>
</dbReference>
<dbReference type="STRING" id="291169.A9E74_01733"/>
<comment type="caution">
    <text evidence="11">The sequence shown here is derived from an EMBL/GenBank/DDBJ whole genome shotgun (WGS) entry which is preliminary data.</text>
</comment>
<keyword evidence="5" id="KW-0805">Transcription regulation</keyword>
<dbReference type="GO" id="GO:0044781">
    <property type="term" value="P:bacterial-type flagellum organization"/>
    <property type="evidence" value="ECO:0007669"/>
    <property type="project" value="UniProtKB-KW"/>
</dbReference>
<sequence length="104" mass="10994">MSDINNIKPPVQGGLNAPRNASVEDKRTADTTANPVKTGGDAAMDKISLTATATQLQSLQQKIAALPAVDEQKVAALRAAIEDGSYQVDSQKLARNMIDFEGNL</sequence>
<dbReference type="InterPro" id="IPR035890">
    <property type="entry name" value="Anti-sigma-28_factor_FlgM_sf"/>
</dbReference>
<evidence type="ECO:0000256" key="9">
    <source>
        <dbReference type="SAM" id="MobiDB-lite"/>
    </source>
</evidence>
<evidence type="ECO:0000256" key="7">
    <source>
        <dbReference type="ARBA" id="ARBA00024739"/>
    </source>
</evidence>
<feature type="region of interest" description="Disordered" evidence="9">
    <location>
        <begin position="1"/>
        <end position="42"/>
    </location>
</feature>
<dbReference type="InterPro" id="IPR031316">
    <property type="entry name" value="FlgM_C"/>
</dbReference>
<dbReference type="PATRIC" id="fig|291169.3.peg.1743"/>
<evidence type="ECO:0000256" key="3">
    <source>
        <dbReference type="ARBA" id="ARBA00022491"/>
    </source>
</evidence>
<comment type="function">
    <text evidence="7">Responsible for the coupling of flagellin expression to flagellar assembly by preventing expression of the flagellin genes when a component of the middle class of proteins is defective. It negatively regulates flagellar genes by inhibiting the activity of FliA by directly binding to FliA.</text>
</comment>
<evidence type="ECO:0000256" key="8">
    <source>
        <dbReference type="ARBA" id="ARBA00030117"/>
    </source>
</evidence>
<dbReference type="AlphaFoldDB" id="A0A1E3GRC1"/>
<evidence type="ECO:0000313" key="11">
    <source>
        <dbReference type="EMBL" id="ODN66564.1"/>
    </source>
</evidence>
<gene>
    <name evidence="11" type="ORF">A9E74_01733</name>
</gene>
<dbReference type="RefSeq" id="WP_069296174.1">
    <property type="nucleotide sequence ID" value="NZ_MCRI01000017.1"/>
</dbReference>
<proteinExistence type="inferred from homology"/>
<evidence type="ECO:0000256" key="1">
    <source>
        <dbReference type="ARBA" id="ARBA00005322"/>
    </source>
</evidence>
<reference evidence="11 12" key="1">
    <citation type="submission" date="2016-07" db="EMBL/GenBank/DDBJ databases">
        <title>Draft Genome Sequence of Methylophaga muralis Bur 1.</title>
        <authorList>
            <person name="Vasilenko O.V."/>
            <person name="Doronina N.V."/>
            <person name="Shmareva M.N."/>
            <person name="Tarlachkov S.V."/>
            <person name="Mustakhimov I."/>
            <person name="Trotsenko Y.A."/>
        </authorList>
    </citation>
    <scope>NUCLEOTIDE SEQUENCE [LARGE SCALE GENOMIC DNA]</scope>
    <source>
        <strain evidence="11 12">Bur 1</strain>
    </source>
</reference>
<evidence type="ECO:0000256" key="6">
    <source>
        <dbReference type="ARBA" id="ARBA00023163"/>
    </source>
</evidence>
<dbReference type="Proteomes" id="UP000094379">
    <property type="component" value="Unassembled WGS sequence"/>
</dbReference>
<keyword evidence="3" id="KW-0678">Repressor</keyword>